<dbReference type="STRING" id="1122973.GCA_000379925_00782"/>
<reference evidence="2 3" key="1">
    <citation type="submission" date="2019-03" db="EMBL/GenBank/DDBJ databases">
        <title>Porphyromonas levii Isolated from the Uterus of Dairy Cows.</title>
        <authorList>
            <person name="Francis A.M."/>
        </authorList>
    </citation>
    <scope>NUCLEOTIDE SEQUENCE [LARGE SCALE GENOMIC DNA]</scope>
    <source>
        <strain evidence="2 3">AF5678</strain>
    </source>
</reference>
<name>A0A4Y8WLX7_9PORP</name>
<feature type="compositionally biased region" description="Polar residues" evidence="1">
    <location>
        <begin position="1"/>
        <end position="13"/>
    </location>
</feature>
<keyword evidence="3" id="KW-1185">Reference proteome</keyword>
<dbReference type="AlphaFoldDB" id="A0A4Y8WLX7"/>
<comment type="caution">
    <text evidence="2">The sequence shown here is derived from an EMBL/GenBank/DDBJ whole genome shotgun (WGS) entry which is preliminary data.</text>
</comment>
<dbReference type="Proteomes" id="UP000297225">
    <property type="component" value="Unassembled WGS sequence"/>
</dbReference>
<evidence type="ECO:0000313" key="3">
    <source>
        <dbReference type="Proteomes" id="UP000297225"/>
    </source>
</evidence>
<feature type="region of interest" description="Disordered" evidence="1">
    <location>
        <begin position="1"/>
        <end position="23"/>
    </location>
</feature>
<organism evidence="2 3">
    <name type="scientific">Porphyromonas levii</name>
    <dbReference type="NCBI Taxonomy" id="28114"/>
    <lineage>
        <taxon>Bacteria</taxon>
        <taxon>Pseudomonadati</taxon>
        <taxon>Bacteroidota</taxon>
        <taxon>Bacteroidia</taxon>
        <taxon>Bacteroidales</taxon>
        <taxon>Porphyromonadaceae</taxon>
        <taxon>Porphyromonas</taxon>
    </lineage>
</organism>
<evidence type="ECO:0000313" key="2">
    <source>
        <dbReference type="EMBL" id="TFH94051.1"/>
    </source>
</evidence>
<evidence type="ECO:0000256" key="1">
    <source>
        <dbReference type="SAM" id="MobiDB-lite"/>
    </source>
</evidence>
<proteinExistence type="predicted"/>
<dbReference type="EMBL" id="SPNC01000205">
    <property type="protein sequence ID" value="TFH94051.1"/>
    <property type="molecule type" value="Genomic_DNA"/>
</dbReference>
<sequence length="113" mass="12821">MKQMNNEQLNNVASEGKPSEVDIVDNKQSDPPFVFLRGDYSNSKVTIEIDSDVFELARCLCFVKPSISPQEMLSNVVLEGLVAACRPYSDDIKGVFKRNPYNKLSKYVERRKS</sequence>
<gene>
    <name evidence="2" type="ORF">E4P47_09165</name>
</gene>
<dbReference type="RefSeq" id="WP_018358035.1">
    <property type="nucleotide sequence ID" value="NZ_JADRFQ010000001.1"/>
</dbReference>
<accession>A0A4Y8WLX7</accession>
<protein>
    <submittedName>
        <fullName evidence="2">Uncharacterized protein</fullName>
    </submittedName>
</protein>
<dbReference type="OrthoDB" id="9940976at2"/>